<reference evidence="1" key="1">
    <citation type="submission" date="2021-02" db="EMBL/GenBank/DDBJ databases">
        <authorList>
            <person name="Nowell W R."/>
        </authorList>
    </citation>
    <scope>NUCLEOTIDE SEQUENCE</scope>
</reference>
<gene>
    <name evidence="1" type="ORF">RFH988_LOCUS20492</name>
</gene>
<protein>
    <submittedName>
        <fullName evidence="1">Uncharacterized protein</fullName>
    </submittedName>
</protein>
<dbReference type="EMBL" id="CAJNOO010001260">
    <property type="protein sequence ID" value="CAF1123714.1"/>
    <property type="molecule type" value="Genomic_DNA"/>
</dbReference>
<organism evidence="1 2">
    <name type="scientific">Rotaria sordida</name>
    <dbReference type="NCBI Taxonomy" id="392033"/>
    <lineage>
        <taxon>Eukaryota</taxon>
        <taxon>Metazoa</taxon>
        <taxon>Spiralia</taxon>
        <taxon>Gnathifera</taxon>
        <taxon>Rotifera</taxon>
        <taxon>Eurotatoria</taxon>
        <taxon>Bdelloidea</taxon>
        <taxon>Philodinida</taxon>
        <taxon>Philodinidae</taxon>
        <taxon>Rotaria</taxon>
    </lineage>
</organism>
<comment type="caution">
    <text evidence="1">The sequence shown here is derived from an EMBL/GenBank/DDBJ whole genome shotgun (WGS) entry which is preliminary data.</text>
</comment>
<dbReference type="Proteomes" id="UP000663882">
    <property type="component" value="Unassembled WGS sequence"/>
</dbReference>
<evidence type="ECO:0000313" key="1">
    <source>
        <dbReference type="EMBL" id="CAF1123714.1"/>
    </source>
</evidence>
<name>A0A814QR30_9BILA</name>
<evidence type="ECO:0000313" key="2">
    <source>
        <dbReference type="Proteomes" id="UP000663882"/>
    </source>
</evidence>
<dbReference type="OrthoDB" id="10003129at2759"/>
<accession>A0A814QR30</accession>
<dbReference type="AlphaFoldDB" id="A0A814QR30"/>
<proteinExistence type="predicted"/>
<sequence length="163" mass="20184">MHANRCIVYYDKYVDCKIRAPITIQAINNRLTYMFHCIERRLYLQPKVYRQHPKLRENVRTFNDINQTTIYTTNLHPNSCYCVRFHCRRHGSFDTISDVECNRYQTLKFVYELYYKYFYKHALSLILRYYRLIKLELHQTTTTKTAMFFEVFFFLFMRNKLFI</sequence>